<feature type="transmembrane region" description="Helical" evidence="9">
    <location>
        <begin position="387"/>
        <end position="404"/>
    </location>
</feature>
<dbReference type="OrthoDB" id="5984008at2759"/>
<dbReference type="GO" id="GO:0015276">
    <property type="term" value="F:ligand-gated monoatomic ion channel activity"/>
    <property type="evidence" value="ECO:0007669"/>
    <property type="project" value="InterPro"/>
</dbReference>
<name>A0A3R7N1T6_PENVA</name>
<dbReference type="SUPFAM" id="SSF53850">
    <property type="entry name" value="Periplasmic binding protein-like II"/>
    <property type="match status" value="1"/>
</dbReference>
<keyword evidence="3" id="KW-1003">Cell membrane</keyword>
<dbReference type="Pfam" id="PF00060">
    <property type="entry name" value="Lig_chan"/>
    <property type="match status" value="1"/>
</dbReference>
<comment type="similarity">
    <text evidence="2">Belongs to the glutamate-gated ion channel (TC 1.A.10.1) family.</text>
</comment>
<proteinExistence type="inferred from homology"/>
<comment type="subcellular location">
    <subcellularLocation>
        <location evidence="1">Cell membrane</location>
        <topology evidence="1">Multi-pass membrane protein</topology>
    </subcellularLocation>
</comment>
<dbReference type="InterPro" id="IPR052192">
    <property type="entry name" value="Insect_Ionotropic_Sensory_Rcpt"/>
</dbReference>
<evidence type="ECO:0000313" key="11">
    <source>
        <dbReference type="EMBL" id="ROT74952.1"/>
    </source>
</evidence>
<keyword evidence="5 9" id="KW-1133">Transmembrane helix</keyword>
<dbReference type="Gene3D" id="3.40.190.10">
    <property type="entry name" value="Periplasmic binding protein-like II"/>
    <property type="match status" value="1"/>
</dbReference>
<organism evidence="11 12">
    <name type="scientific">Penaeus vannamei</name>
    <name type="common">Whiteleg shrimp</name>
    <name type="synonym">Litopenaeus vannamei</name>
    <dbReference type="NCBI Taxonomy" id="6689"/>
    <lineage>
        <taxon>Eukaryota</taxon>
        <taxon>Metazoa</taxon>
        <taxon>Ecdysozoa</taxon>
        <taxon>Arthropoda</taxon>
        <taxon>Crustacea</taxon>
        <taxon>Multicrustacea</taxon>
        <taxon>Malacostraca</taxon>
        <taxon>Eumalacostraca</taxon>
        <taxon>Eucarida</taxon>
        <taxon>Decapoda</taxon>
        <taxon>Dendrobranchiata</taxon>
        <taxon>Penaeoidea</taxon>
        <taxon>Penaeidae</taxon>
        <taxon>Penaeus</taxon>
    </lineage>
</organism>
<feature type="transmembrane region" description="Helical" evidence="9">
    <location>
        <begin position="622"/>
        <end position="640"/>
    </location>
</feature>
<reference evidence="11 12" key="2">
    <citation type="submission" date="2019-01" db="EMBL/GenBank/DDBJ databases">
        <title>The decoding of complex shrimp genome reveals the adaptation for benthos swimmer, frequently molting mechanism and breeding impact on genome.</title>
        <authorList>
            <person name="Sun Y."/>
            <person name="Gao Y."/>
            <person name="Yu Y."/>
        </authorList>
    </citation>
    <scope>NUCLEOTIDE SEQUENCE [LARGE SCALE GENOMIC DNA]</scope>
    <source>
        <tissue evidence="11">Muscle</tissue>
    </source>
</reference>
<dbReference type="GO" id="GO:0050906">
    <property type="term" value="P:detection of stimulus involved in sensory perception"/>
    <property type="evidence" value="ECO:0007669"/>
    <property type="project" value="UniProtKB-ARBA"/>
</dbReference>
<reference evidence="11 12" key="1">
    <citation type="submission" date="2018-04" db="EMBL/GenBank/DDBJ databases">
        <authorList>
            <person name="Zhang X."/>
            <person name="Yuan J."/>
            <person name="Li F."/>
            <person name="Xiang J."/>
        </authorList>
    </citation>
    <scope>NUCLEOTIDE SEQUENCE [LARGE SCALE GENOMIC DNA]</scope>
    <source>
        <tissue evidence="11">Muscle</tissue>
    </source>
</reference>
<dbReference type="Gene3D" id="1.10.287.70">
    <property type="match status" value="1"/>
</dbReference>
<accession>A0A3R7N1T6</accession>
<comment type="caution">
    <text evidence="11">The sequence shown here is derived from an EMBL/GenBank/DDBJ whole genome shotgun (WGS) entry which is preliminary data.</text>
</comment>
<feature type="transmembrane region" description="Helical" evidence="9">
    <location>
        <begin position="354"/>
        <end position="375"/>
    </location>
</feature>
<dbReference type="InterPro" id="IPR001320">
    <property type="entry name" value="Iontro_rcpt_C"/>
</dbReference>
<protein>
    <submittedName>
        <fullName evidence="11">Variant Ionotropic Glutamate Receptor</fullName>
    </submittedName>
</protein>
<evidence type="ECO:0000256" key="6">
    <source>
        <dbReference type="ARBA" id="ARBA00023136"/>
    </source>
</evidence>
<evidence type="ECO:0000256" key="3">
    <source>
        <dbReference type="ARBA" id="ARBA00022475"/>
    </source>
</evidence>
<dbReference type="EMBL" id="QCYY01001828">
    <property type="protein sequence ID" value="ROT74952.1"/>
    <property type="molecule type" value="Genomic_DNA"/>
</dbReference>
<evidence type="ECO:0000256" key="9">
    <source>
        <dbReference type="SAM" id="Phobius"/>
    </source>
</evidence>
<dbReference type="Proteomes" id="UP000283509">
    <property type="component" value="Unassembled WGS sequence"/>
</dbReference>
<evidence type="ECO:0000256" key="7">
    <source>
        <dbReference type="ARBA" id="ARBA00023170"/>
    </source>
</evidence>
<dbReference type="AlphaFoldDB" id="A0A3R7N1T6"/>
<evidence type="ECO:0000259" key="10">
    <source>
        <dbReference type="Pfam" id="PF00060"/>
    </source>
</evidence>
<evidence type="ECO:0000256" key="4">
    <source>
        <dbReference type="ARBA" id="ARBA00022692"/>
    </source>
</evidence>
<evidence type="ECO:0000256" key="1">
    <source>
        <dbReference type="ARBA" id="ARBA00004651"/>
    </source>
</evidence>
<evidence type="ECO:0000313" key="12">
    <source>
        <dbReference type="Proteomes" id="UP000283509"/>
    </source>
</evidence>
<gene>
    <name evidence="11" type="ORF">C7M84_006529</name>
</gene>
<feature type="transmembrane region" description="Helical" evidence="9">
    <location>
        <begin position="424"/>
        <end position="446"/>
    </location>
</feature>
<dbReference type="GO" id="GO:0005886">
    <property type="term" value="C:plasma membrane"/>
    <property type="evidence" value="ECO:0007669"/>
    <property type="project" value="UniProtKB-SubCell"/>
</dbReference>
<evidence type="ECO:0000256" key="5">
    <source>
        <dbReference type="ARBA" id="ARBA00022989"/>
    </source>
</evidence>
<evidence type="ECO:0000256" key="2">
    <source>
        <dbReference type="ARBA" id="ARBA00008685"/>
    </source>
</evidence>
<dbReference type="PANTHER" id="PTHR42643">
    <property type="entry name" value="IONOTROPIC RECEPTOR 20A-RELATED"/>
    <property type="match status" value="1"/>
</dbReference>
<keyword evidence="8" id="KW-0325">Glycoprotein</keyword>
<keyword evidence="4 9" id="KW-0812">Transmembrane</keyword>
<keyword evidence="6 9" id="KW-0472">Membrane</keyword>
<keyword evidence="7 11" id="KW-0675">Receptor</keyword>
<sequence>MPSRRLLSIADVERKPPRDASSLARLLLDVVGREMRDCSLVLATDGRLETSQVTRHLLALPNARQVVYVESAKDLKNLNWIKSSCGGYFFLLGDPTPLLAFGEEDQHSWDYEGKYVIVGLSIDQLNQFTRTNKGKKTEHIVGVVQTGRDGEYSLCMNQLYWGEGVECVNTWLQQRRSLEAAIFPDKISNLRQAALNASCSGIIAYHRRPDGSLFIFGQEVELVLLLARFFNFSISYQWPPPGEMWGEKLANGSWNGQVGMLGRGESDLAISNRYITSHLGRFDFEHYSDAYDADINLVWRQLFILATPSPKYSWFMYSLYSPSCSDWKEFKSCYLVRLDPPLPRWQNLGFPFHVITWLAIVGGLLLTGPVLYLFARASTGSSGHDPLGRHSLVYACLYMVGVHFRESQRLLPRNPSTQVLVSFMWVYAIILTTAYSSNLTAFLTVTRQPDSIETIKELRHSSLNVLGVGPLIGNLMAQSVNPDLKALTARFASMPDFDSITEQVMSRKGVMVQSRVFLEYMREQLTDSRGRTLVRIIKECSFPFSVGIGYPTHSPLVKKFNRVINWVVESGLFRHWKFTTLSMIRKFKMAKDKSRATADPDAPADAIQATGVIPLGIDHLQGIFLVLLFGLLASLLVFLAERFCSRALGFRGD</sequence>
<evidence type="ECO:0000256" key="8">
    <source>
        <dbReference type="ARBA" id="ARBA00023180"/>
    </source>
</evidence>
<dbReference type="PANTHER" id="PTHR42643:SF24">
    <property type="entry name" value="IONOTROPIC RECEPTOR 60A"/>
    <property type="match status" value="1"/>
</dbReference>
<feature type="domain" description="Ionotropic glutamate receptor C-terminal" evidence="10">
    <location>
        <begin position="356"/>
        <end position="631"/>
    </location>
</feature>
<keyword evidence="12" id="KW-1185">Reference proteome</keyword>